<accession>A0A438K9R6</accession>
<dbReference type="EMBL" id="QGNW01000012">
    <property type="protein sequence ID" value="RVX17941.1"/>
    <property type="molecule type" value="Genomic_DNA"/>
</dbReference>
<reference evidence="1 2" key="1">
    <citation type="journal article" date="2018" name="PLoS Genet.">
        <title>Population sequencing reveals clonal diversity and ancestral inbreeding in the grapevine cultivar Chardonnay.</title>
        <authorList>
            <person name="Roach M.J."/>
            <person name="Johnson D.L."/>
            <person name="Bohlmann J."/>
            <person name="van Vuuren H.J."/>
            <person name="Jones S.J."/>
            <person name="Pretorius I.S."/>
            <person name="Schmidt S.A."/>
            <person name="Borneman A.R."/>
        </authorList>
    </citation>
    <scope>NUCLEOTIDE SEQUENCE [LARGE SCALE GENOMIC DNA]</scope>
    <source>
        <strain evidence="2">cv. Chardonnay</strain>
        <tissue evidence="1">Leaf</tissue>
    </source>
</reference>
<organism evidence="1 2">
    <name type="scientific">Vitis vinifera</name>
    <name type="common">Grape</name>
    <dbReference type="NCBI Taxonomy" id="29760"/>
    <lineage>
        <taxon>Eukaryota</taxon>
        <taxon>Viridiplantae</taxon>
        <taxon>Streptophyta</taxon>
        <taxon>Embryophyta</taxon>
        <taxon>Tracheophyta</taxon>
        <taxon>Spermatophyta</taxon>
        <taxon>Magnoliopsida</taxon>
        <taxon>eudicotyledons</taxon>
        <taxon>Gunneridae</taxon>
        <taxon>Pentapetalae</taxon>
        <taxon>rosids</taxon>
        <taxon>Vitales</taxon>
        <taxon>Vitaceae</taxon>
        <taxon>Viteae</taxon>
        <taxon>Vitis</taxon>
    </lineage>
</organism>
<evidence type="ECO:0000313" key="2">
    <source>
        <dbReference type="Proteomes" id="UP000288805"/>
    </source>
</evidence>
<sequence length="69" mass="8293">MYKMLLRIPKWKETSFEEMRALEKNEMWEMVDPPRGKTIVGCKWVFAFKYRSDGSLQRFKVQLVAKGFT</sequence>
<comment type="caution">
    <text evidence="1">The sequence shown here is derived from an EMBL/GenBank/DDBJ whole genome shotgun (WGS) entry which is preliminary data.</text>
</comment>
<proteinExistence type="predicted"/>
<name>A0A438K9R6_VITVI</name>
<dbReference type="Proteomes" id="UP000288805">
    <property type="component" value="Unassembled WGS sequence"/>
</dbReference>
<dbReference type="AlphaFoldDB" id="A0A438K9R6"/>
<protein>
    <submittedName>
        <fullName evidence="1">Putative mitochondrial protein</fullName>
    </submittedName>
</protein>
<evidence type="ECO:0000313" key="1">
    <source>
        <dbReference type="EMBL" id="RVX17941.1"/>
    </source>
</evidence>
<gene>
    <name evidence="1" type="primary">AtMg00820_85</name>
    <name evidence="1" type="ORF">CK203_004357</name>
</gene>